<dbReference type="PATRIC" id="fig|746697.3.peg.267"/>
<organism evidence="3 4">
    <name type="scientific">Aequorivita sublithincola (strain DSM 14238 / LMG 21431 / ACAM 643 / 9-3)</name>
    <dbReference type="NCBI Taxonomy" id="746697"/>
    <lineage>
        <taxon>Bacteria</taxon>
        <taxon>Pseudomonadati</taxon>
        <taxon>Bacteroidota</taxon>
        <taxon>Flavobacteriia</taxon>
        <taxon>Flavobacteriales</taxon>
        <taxon>Flavobacteriaceae</taxon>
        <taxon>Aequorivita</taxon>
    </lineage>
</organism>
<feature type="transmembrane region" description="Helical" evidence="1">
    <location>
        <begin position="85"/>
        <end position="105"/>
    </location>
</feature>
<dbReference type="Pfam" id="PF07853">
    <property type="entry name" value="DUF1648"/>
    <property type="match status" value="1"/>
</dbReference>
<dbReference type="HOGENOM" id="CLU_093038_0_0_10"/>
<feature type="transmembrane region" description="Helical" evidence="1">
    <location>
        <begin position="188"/>
        <end position="207"/>
    </location>
</feature>
<evidence type="ECO:0000313" key="4">
    <source>
        <dbReference type="Proteomes" id="UP000006049"/>
    </source>
</evidence>
<feature type="transmembrane region" description="Helical" evidence="1">
    <location>
        <begin position="162"/>
        <end position="182"/>
    </location>
</feature>
<evidence type="ECO:0000313" key="3">
    <source>
        <dbReference type="EMBL" id="AFL79783.1"/>
    </source>
</evidence>
<protein>
    <submittedName>
        <fullName evidence="3">Putative integral membrane protein</fullName>
    </submittedName>
</protein>
<sequence length="218" mass="24880">MQFNLKKELQLLLLSVLPASFLAYVWNGLPAKVPLQWGMDGAVNRYGSKMELLLIGILPIVLYALFLFIPKIDPKKRLDSMGNKYYTIRLITALFITVLFTFIIYSIKEQSLGNPNYIFMIIGAFFVLLGNYFKTIKPNYFVGIRTPWTLENESIWKTTHRFAGKLWVAGGLIIIISCFIFNEQTASTLFLIITGIITLIPIAHSYIQFKNPPKESIS</sequence>
<feature type="domain" description="DUF1648" evidence="2">
    <location>
        <begin position="14"/>
        <end position="55"/>
    </location>
</feature>
<dbReference type="KEGG" id="asl:Aeqsu_0262"/>
<dbReference type="Pfam" id="PF13630">
    <property type="entry name" value="SdpI"/>
    <property type="match status" value="1"/>
</dbReference>
<dbReference type="eggNOG" id="COG5658">
    <property type="taxonomic scope" value="Bacteria"/>
</dbReference>
<dbReference type="Proteomes" id="UP000006049">
    <property type="component" value="Chromosome"/>
</dbReference>
<evidence type="ECO:0000256" key="1">
    <source>
        <dbReference type="SAM" id="Phobius"/>
    </source>
</evidence>
<dbReference type="STRING" id="746697.Aeqsu_0262"/>
<keyword evidence="4" id="KW-1185">Reference proteome</keyword>
<dbReference type="InterPro" id="IPR025962">
    <property type="entry name" value="SdpI/YhfL"/>
</dbReference>
<evidence type="ECO:0000259" key="2">
    <source>
        <dbReference type="Pfam" id="PF07853"/>
    </source>
</evidence>
<keyword evidence="1" id="KW-0812">Transmembrane</keyword>
<gene>
    <name evidence="3" type="ordered locus">Aeqsu_0262</name>
</gene>
<dbReference type="PANTHER" id="PTHR37810">
    <property type="entry name" value="IMMUNITY PROTEIN SDPI"/>
    <property type="match status" value="1"/>
</dbReference>
<dbReference type="AlphaFoldDB" id="I3YS15"/>
<feature type="transmembrane region" description="Helical" evidence="1">
    <location>
        <begin position="54"/>
        <end position="73"/>
    </location>
</feature>
<dbReference type="PIRSF" id="PIRSF038959">
    <property type="entry name" value="SdpI"/>
    <property type="match status" value="1"/>
</dbReference>
<dbReference type="InterPro" id="IPR026272">
    <property type="entry name" value="SdpI"/>
</dbReference>
<dbReference type="GO" id="GO:0009636">
    <property type="term" value="P:response to toxic substance"/>
    <property type="evidence" value="ECO:0007669"/>
    <property type="project" value="TreeGrafter"/>
</dbReference>
<accession>I3YS15</accession>
<dbReference type="PANTHER" id="PTHR37810:SF5">
    <property type="entry name" value="IMMUNITY PROTEIN SDPI"/>
    <property type="match status" value="1"/>
</dbReference>
<keyword evidence="1" id="KW-1133">Transmembrane helix</keyword>
<dbReference type="OrthoDB" id="9808690at2"/>
<proteinExistence type="predicted"/>
<name>I3YS15_AEQSU</name>
<dbReference type="RefSeq" id="WP_014781041.1">
    <property type="nucleotide sequence ID" value="NC_018013.1"/>
</dbReference>
<reference evidence="3 4" key="1">
    <citation type="submission" date="2012-06" db="EMBL/GenBank/DDBJ databases">
        <title>The complete genome of Aequorivita sublithincola DSM 14238.</title>
        <authorList>
            <consortium name="US DOE Joint Genome Institute (JGI-PGF)"/>
            <person name="Lucas S."/>
            <person name="Copeland A."/>
            <person name="Lapidus A."/>
            <person name="Goodwin L."/>
            <person name="Pitluck S."/>
            <person name="Peters L."/>
            <person name="Munk A.C.C."/>
            <person name="Kyrpides N."/>
            <person name="Mavromatis K."/>
            <person name="Pagani I."/>
            <person name="Ivanova N."/>
            <person name="Ovchinnikova G."/>
            <person name="Zeytun A."/>
            <person name="Detter J.C."/>
            <person name="Han C."/>
            <person name="Land M."/>
            <person name="Hauser L."/>
            <person name="Markowitz V."/>
            <person name="Cheng J.-F."/>
            <person name="Hugenholtz P."/>
            <person name="Woyke T."/>
            <person name="Wu D."/>
            <person name="Tindall B."/>
            <person name="Faehnrich R."/>
            <person name="Brambilla E."/>
            <person name="Klenk H.-P."/>
            <person name="Eisen J.A."/>
        </authorList>
    </citation>
    <scope>NUCLEOTIDE SEQUENCE [LARGE SCALE GENOMIC DNA]</scope>
    <source>
        <strain evidence="4">DSM 14238 / LMG 21431 / ACAM 643 / 9-3</strain>
    </source>
</reference>
<dbReference type="InterPro" id="IPR012867">
    <property type="entry name" value="DUF1648"/>
</dbReference>
<keyword evidence="1" id="KW-0472">Membrane</keyword>
<feature type="transmembrane region" description="Helical" evidence="1">
    <location>
        <begin position="117"/>
        <end position="133"/>
    </location>
</feature>
<dbReference type="EMBL" id="CP003280">
    <property type="protein sequence ID" value="AFL79783.1"/>
    <property type="molecule type" value="Genomic_DNA"/>
</dbReference>